<reference evidence="1" key="1">
    <citation type="submission" date="2022-07" db="EMBL/GenBank/DDBJ databases">
        <title>Genome sequencing of Photobacterium atrarenae GJH2-4.</title>
        <authorList>
            <person name="Park S.-J."/>
        </authorList>
    </citation>
    <scope>NUCLEOTIDE SEQUENCE</scope>
    <source>
        <strain evidence="1">GJH2-4</strain>
    </source>
</reference>
<dbReference type="CDD" id="cd20733">
    <property type="entry name" value="PoNe_PAAR-like"/>
    <property type="match status" value="1"/>
</dbReference>
<protein>
    <submittedName>
        <fullName evidence="1">Uncharacterized protein</fullName>
    </submittedName>
</protein>
<keyword evidence="2" id="KW-1185">Reference proteome</keyword>
<name>A0ABY5GC99_9GAMM</name>
<sequence length="192" mass="21226">MVGGYVSSLAPGKKAFSNVDLKPDVTDAIRRTDVADRKTLDDFPEFNALNHKKAAVGEYNAHALMMENGFTPLGKTDGVYKPGSNGIDGIYRHPNPPPDFVITEAKYNKARLGKTKDGKQMSNDWLTHERLQEAGLSRKEIRKIRDGLDFADGSVEKYLIRNKPDGALVVKRLDKRANIASKALDLESELGL</sequence>
<dbReference type="RefSeq" id="WP_255387682.1">
    <property type="nucleotide sequence ID" value="NZ_CP101508.1"/>
</dbReference>
<proteinExistence type="predicted"/>
<dbReference type="EMBL" id="CP101508">
    <property type="protein sequence ID" value="UTV26471.1"/>
    <property type="molecule type" value="Genomic_DNA"/>
</dbReference>
<evidence type="ECO:0000313" key="2">
    <source>
        <dbReference type="Proteomes" id="UP001057998"/>
    </source>
</evidence>
<evidence type="ECO:0000313" key="1">
    <source>
        <dbReference type="EMBL" id="UTV26471.1"/>
    </source>
</evidence>
<dbReference type="Proteomes" id="UP001057998">
    <property type="component" value="Chromosome 1"/>
</dbReference>
<accession>A0ABY5GC99</accession>
<organism evidence="1 2">
    <name type="scientific">Photobacterium atrarenae</name>
    <dbReference type="NCBI Taxonomy" id="865757"/>
    <lineage>
        <taxon>Bacteria</taxon>
        <taxon>Pseudomonadati</taxon>
        <taxon>Pseudomonadota</taxon>
        <taxon>Gammaproteobacteria</taxon>
        <taxon>Vibrionales</taxon>
        <taxon>Vibrionaceae</taxon>
        <taxon>Photobacterium</taxon>
    </lineage>
</organism>
<gene>
    <name evidence="1" type="ORF">NNL38_08775</name>
</gene>